<keyword evidence="5" id="KW-0968">Cytoplasmic vesicle</keyword>
<feature type="non-terminal residue" evidence="10">
    <location>
        <position position="511"/>
    </location>
</feature>
<dbReference type="EMBL" id="VWYO01004685">
    <property type="protein sequence ID" value="NXR59303.1"/>
    <property type="molecule type" value="Genomic_DNA"/>
</dbReference>
<feature type="non-terminal residue" evidence="10">
    <location>
        <position position="1"/>
    </location>
</feature>
<organism evidence="10 11">
    <name type="scientific">Rhadina sibilatrix</name>
    <dbReference type="NCBI Taxonomy" id="2585818"/>
    <lineage>
        <taxon>Eukaryota</taxon>
        <taxon>Metazoa</taxon>
        <taxon>Chordata</taxon>
        <taxon>Craniata</taxon>
        <taxon>Vertebrata</taxon>
        <taxon>Euteleostomi</taxon>
        <taxon>Archelosauria</taxon>
        <taxon>Archosauria</taxon>
        <taxon>Dinosauria</taxon>
        <taxon>Saurischia</taxon>
        <taxon>Theropoda</taxon>
        <taxon>Coelurosauria</taxon>
        <taxon>Aves</taxon>
        <taxon>Neognathae</taxon>
        <taxon>Neoaves</taxon>
        <taxon>Telluraves</taxon>
        <taxon>Australaves</taxon>
        <taxon>Passeriformes</taxon>
        <taxon>Sylvioidea</taxon>
        <taxon>Phylloscopidae</taxon>
        <taxon>Rhadina</taxon>
    </lineage>
</organism>
<evidence type="ECO:0000256" key="5">
    <source>
        <dbReference type="ARBA" id="ARBA00023329"/>
    </source>
</evidence>
<dbReference type="Proteomes" id="UP000587697">
    <property type="component" value="Unassembled WGS sequence"/>
</dbReference>
<evidence type="ECO:0000256" key="6">
    <source>
        <dbReference type="ARBA" id="ARBA00032734"/>
    </source>
</evidence>
<dbReference type="GO" id="GO:0001669">
    <property type="term" value="C:acrosomal vesicle"/>
    <property type="evidence" value="ECO:0007669"/>
    <property type="project" value="UniProtKB-SubCell"/>
</dbReference>
<evidence type="ECO:0000256" key="1">
    <source>
        <dbReference type="ARBA" id="ARBA00004218"/>
    </source>
</evidence>
<name>A0A7L2MH99_9PASS</name>
<feature type="region of interest" description="Disordered" evidence="9">
    <location>
        <begin position="115"/>
        <end position="157"/>
    </location>
</feature>
<keyword evidence="3" id="KW-0597">Phosphoprotein</keyword>
<accession>A0A7L2MH99</accession>
<evidence type="ECO:0000256" key="8">
    <source>
        <dbReference type="ARBA" id="ARBA00045517"/>
    </source>
</evidence>
<comment type="subcellular location">
    <subcellularLocation>
        <location evidence="1">Cytoplasmic vesicle</location>
        <location evidence="1">Secretory vesicle</location>
        <location evidence="1">Acrosome</location>
    </subcellularLocation>
</comment>
<evidence type="ECO:0000256" key="2">
    <source>
        <dbReference type="ARBA" id="ARBA00018940"/>
    </source>
</evidence>
<evidence type="ECO:0000256" key="9">
    <source>
        <dbReference type="SAM" id="MobiDB-lite"/>
    </source>
</evidence>
<protein>
    <recommendedName>
        <fullName evidence="2">Acrosin-binding protein</fullName>
    </recommendedName>
    <alternativeName>
        <fullName evidence="6">Acrosin-binding protein, 60 kDa form</fullName>
    </alternativeName>
    <alternativeName>
        <fullName evidence="7">Proacrosin-binding protein sp32</fullName>
    </alternativeName>
</protein>
<evidence type="ECO:0000313" key="11">
    <source>
        <dbReference type="Proteomes" id="UP000587697"/>
    </source>
</evidence>
<keyword evidence="11" id="KW-1185">Reference proteome</keyword>
<dbReference type="PANTHER" id="PTHR21362">
    <property type="entry name" value="ACROSIN-BINDING PROTEIN"/>
    <property type="match status" value="1"/>
</dbReference>
<feature type="compositionally biased region" description="Polar residues" evidence="9">
    <location>
        <begin position="131"/>
        <end position="150"/>
    </location>
</feature>
<dbReference type="AlphaFoldDB" id="A0A7L2MH99"/>
<dbReference type="PANTHER" id="PTHR21362:SF1">
    <property type="entry name" value="ACROSIN-BINDING PROTEIN"/>
    <property type="match status" value="1"/>
</dbReference>
<dbReference type="GO" id="GO:0005634">
    <property type="term" value="C:nucleus"/>
    <property type="evidence" value="ECO:0007669"/>
    <property type="project" value="TreeGrafter"/>
</dbReference>
<evidence type="ECO:0000256" key="3">
    <source>
        <dbReference type="ARBA" id="ARBA00022553"/>
    </source>
</evidence>
<keyword evidence="4" id="KW-0732">Signal</keyword>
<reference evidence="10 11" key="1">
    <citation type="submission" date="2019-09" db="EMBL/GenBank/DDBJ databases">
        <title>Bird 10,000 Genomes (B10K) Project - Family phase.</title>
        <authorList>
            <person name="Zhang G."/>
        </authorList>
    </citation>
    <scope>NUCLEOTIDE SEQUENCE [LARGE SCALE GENOMIC DNA]</scope>
    <source>
        <strain evidence="10">B10K-DU-002-26</strain>
        <tissue evidence="10">Muscle</tissue>
    </source>
</reference>
<proteinExistence type="predicted"/>
<comment type="function">
    <text evidence="8">Acrosomal protein that maintains proacrosin (pro-ACR) as an enzymatically inactive zymogen in the acrosome. Involved also in the acrosome formation.</text>
</comment>
<evidence type="ECO:0000313" key="10">
    <source>
        <dbReference type="EMBL" id="NXR59303.1"/>
    </source>
</evidence>
<gene>
    <name evidence="10" type="primary">Acrbp_0</name>
    <name evidence="10" type="ORF">RHASIB_R08654</name>
</gene>
<dbReference type="InterPro" id="IPR009865">
    <property type="entry name" value="Proacrosin-bd"/>
</dbReference>
<evidence type="ECO:0000256" key="7">
    <source>
        <dbReference type="ARBA" id="ARBA00033453"/>
    </source>
</evidence>
<evidence type="ECO:0000256" key="4">
    <source>
        <dbReference type="ARBA" id="ARBA00022729"/>
    </source>
</evidence>
<sequence length="511" mass="56934">AQPSPPVCPVGVLTLPAAAVAPPVPPVPGSPLSDREYQHFFARLHPPWQANMFCLLRQAYGCLSPTVLQLDQDENHGEIPEGPICSEFSEVMQFQTFCQFAQYRCLKQQFFVKKPRPTKHPTATPKVPTPWQKSRTSQPPTLRATTSPSRVESPDDQSLRKSIWHLIHSALSLDASLDTKDSSWNSTSLVPGHTFEQEFPPRGSPRASMPLLGAGAAAAGALGKLSKLCSSSSPSHMPPNAQQPPCSLCVTQACTDPAESPITLRNAPLQFVTRTEMMPSFPFSVSLLALQNDEAVLVLCYAVLEGNCLSSMLTMAWKEMEKRVFGFGDTVCDNLGRHHVDLCPDCAFCSLKREQCQNIETLNRVHCSSDGFSTYINPQISAQHEDEEGKSRSSETLEDYNMDFLRGMRLEYWCSQMAIYGCKDPAVSFWLKADYDTFEDGDGSGKICDSTGVQHPNYCMFKSYQCLLKSIYNERVTRVKCRQDKTYQVLSAKEGDKEVQLWQEKFLSLSK</sequence>
<comment type="caution">
    <text evidence="10">The sequence shown here is derived from an EMBL/GenBank/DDBJ whole genome shotgun (WGS) entry which is preliminary data.</text>
</comment>
<dbReference type="Pfam" id="PF07222">
    <property type="entry name" value="PBP_sp32"/>
    <property type="match status" value="1"/>
</dbReference>